<reference evidence="2 3" key="1">
    <citation type="submission" date="2018-09" db="EMBL/GenBank/DDBJ databases">
        <title>Mesorhizobium carmichaelinearum sp. nov. isolated from Carmichaelinea spp. root nodules in New Zealand.</title>
        <authorList>
            <person name="De Meyer S.E."/>
        </authorList>
    </citation>
    <scope>NUCLEOTIDE SEQUENCE [LARGE SCALE GENOMIC DNA]</scope>
    <source>
        <strain evidence="2 3">ICMP19557</strain>
    </source>
</reference>
<name>A0A3A5KZ15_9HYPH</name>
<dbReference type="SUPFAM" id="SSF54060">
    <property type="entry name" value="His-Me finger endonucleases"/>
    <property type="match status" value="1"/>
</dbReference>
<keyword evidence="2" id="KW-0540">Nuclease</keyword>
<proteinExistence type="predicted"/>
<dbReference type="GO" id="GO:0004519">
    <property type="term" value="F:endonuclease activity"/>
    <property type="evidence" value="ECO:0007669"/>
    <property type="project" value="UniProtKB-KW"/>
</dbReference>
<organism evidence="2 3">
    <name type="scientific">Mesorhizobium waimense</name>
    <dbReference type="NCBI Taxonomy" id="1300307"/>
    <lineage>
        <taxon>Bacteria</taxon>
        <taxon>Pseudomonadati</taxon>
        <taxon>Pseudomonadota</taxon>
        <taxon>Alphaproteobacteria</taxon>
        <taxon>Hyphomicrobiales</taxon>
        <taxon>Phyllobacteriaceae</taxon>
        <taxon>Mesorhizobium</taxon>
    </lineage>
</organism>
<keyword evidence="2" id="KW-0255">Endonuclease</keyword>
<dbReference type="InterPro" id="IPR044925">
    <property type="entry name" value="His-Me_finger_sf"/>
</dbReference>
<accession>A0A3A5KZ15</accession>
<dbReference type="InterPro" id="IPR003615">
    <property type="entry name" value="HNH_nuc"/>
</dbReference>
<evidence type="ECO:0000313" key="3">
    <source>
        <dbReference type="Proteomes" id="UP000272706"/>
    </source>
</evidence>
<protein>
    <submittedName>
        <fullName evidence="2">HNH endonuclease</fullName>
    </submittedName>
</protein>
<dbReference type="AlphaFoldDB" id="A0A3A5KZ15"/>
<keyword evidence="2" id="KW-0378">Hydrolase</keyword>
<keyword evidence="3" id="KW-1185">Reference proteome</keyword>
<gene>
    <name evidence="2" type="ORF">D3227_00015</name>
</gene>
<sequence>MPALDLTAEQPPLADILSIFEKVLEVAFKDEIFLVRDNGAVSRCVRPNARRRLLDEVWTFGTFNRHSGYFEIAGHVVHRIVARAFHGPGPSPDHVVDHIDTNRLNNRPENLRWVTRLENILLNPITRARIIIAYGSLEAFFENPGASFVPKWEWMKVVTKEEAQECRKRLLAWAETGQVGTGGALGDWLYEPGRISTPPEPENFDVSALSAIQREAFEVPTFTSGVMGAAPRRQGYVRVMAPEPKLLDTPSLTAQAVQRKWRTPTEFPNCPGAVSPGALQDYLARLVPGAVFGRNQYGENTVLEAAIGPDGALSVVCSTPSGIKGWSRARVFLEGEMICHESGGMFFSLEGAMKAHCLAIGAPTDGYEDSIDDYC</sequence>
<dbReference type="Gene3D" id="3.90.75.20">
    <property type="match status" value="1"/>
</dbReference>
<dbReference type="Proteomes" id="UP000272706">
    <property type="component" value="Unassembled WGS sequence"/>
</dbReference>
<evidence type="ECO:0000313" key="2">
    <source>
        <dbReference type="EMBL" id="RJT42310.1"/>
    </source>
</evidence>
<feature type="domain" description="HNH nuclease" evidence="1">
    <location>
        <begin position="77"/>
        <end position="119"/>
    </location>
</feature>
<comment type="caution">
    <text evidence="2">The sequence shown here is derived from an EMBL/GenBank/DDBJ whole genome shotgun (WGS) entry which is preliminary data.</text>
</comment>
<dbReference type="EMBL" id="QZWZ01000001">
    <property type="protein sequence ID" value="RJT42310.1"/>
    <property type="molecule type" value="Genomic_DNA"/>
</dbReference>
<evidence type="ECO:0000259" key="1">
    <source>
        <dbReference type="Pfam" id="PF13392"/>
    </source>
</evidence>
<dbReference type="OrthoDB" id="6631788at2"/>
<dbReference type="Pfam" id="PF13392">
    <property type="entry name" value="HNH_3"/>
    <property type="match status" value="1"/>
</dbReference>